<comment type="caution">
    <text evidence="2">The sequence shown here is derived from an EMBL/GenBank/DDBJ whole genome shotgun (WGS) entry which is preliminary data.</text>
</comment>
<dbReference type="EMBL" id="WHLY01000002">
    <property type="protein sequence ID" value="MPR35000.1"/>
    <property type="molecule type" value="Genomic_DNA"/>
</dbReference>
<keyword evidence="1" id="KW-0732">Signal</keyword>
<evidence type="ECO:0000256" key="1">
    <source>
        <dbReference type="SAM" id="SignalP"/>
    </source>
</evidence>
<keyword evidence="3" id="KW-1185">Reference proteome</keyword>
<protein>
    <recommendedName>
        <fullName evidence="4">Outer membrane lipoprotein-sorting protein</fullName>
    </recommendedName>
</protein>
<reference evidence="2 3" key="1">
    <citation type="submission" date="2019-10" db="EMBL/GenBank/DDBJ databases">
        <title>Draft Genome Sequence of Cytophagaceae sp. SJW1-29.</title>
        <authorList>
            <person name="Choi A."/>
        </authorList>
    </citation>
    <scope>NUCLEOTIDE SEQUENCE [LARGE SCALE GENOMIC DNA]</scope>
    <source>
        <strain evidence="2 3">SJW1-29</strain>
    </source>
</reference>
<organism evidence="2 3">
    <name type="scientific">Salmonirosea aquatica</name>
    <dbReference type="NCBI Taxonomy" id="2654236"/>
    <lineage>
        <taxon>Bacteria</taxon>
        <taxon>Pseudomonadati</taxon>
        <taxon>Bacteroidota</taxon>
        <taxon>Cytophagia</taxon>
        <taxon>Cytophagales</taxon>
        <taxon>Spirosomataceae</taxon>
        <taxon>Salmonirosea</taxon>
    </lineage>
</organism>
<feature type="signal peptide" evidence="1">
    <location>
        <begin position="1"/>
        <end position="18"/>
    </location>
</feature>
<dbReference type="AlphaFoldDB" id="A0A7C9BG19"/>
<proteinExistence type="predicted"/>
<gene>
    <name evidence="2" type="ORF">GBK04_16975</name>
</gene>
<evidence type="ECO:0008006" key="4">
    <source>
        <dbReference type="Google" id="ProtNLM"/>
    </source>
</evidence>
<evidence type="ECO:0000313" key="3">
    <source>
        <dbReference type="Proteomes" id="UP000479293"/>
    </source>
</evidence>
<dbReference type="RefSeq" id="WP_152761688.1">
    <property type="nucleotide sequence ID" value="NZ_WHLY01000002.1"/>
</dbReference>
<evidence type="ECO:0000313" key="2">
    <source>
        <dbReference type="EMBL" id="MPR35000.1"/>
    </source>
</evidence>
<accession>A0A7C9BG19</accession>
<dbReference type="Proteomes" id="UP000479293">
    <property type="component" value="Unassembled WGS sequence"/>
</dbReference>
<name>A0A7C9BG19_9BACT</name>
<sequence length="243" mass="27105">MKKIVMLSTVLLASTALSFGQGKMTVDSVFAKYYNATGGENLWKNVKNYTLKRSYNSGSAADYDAEIYVSMPEQAMSKSKIIMKRSFIYGVKGNEGWLKIPIGGSDKTTKYQVKDLSQSEQSAMRLEMYDLLVPFVNYKDRALVATFVGTEKLDGKPVNQVELQGKGVKYNLYFDAATGLLVREKQTLDGVVTTTDYSEYKKSAYGLMYPATLVETSSKDNSKTTISSELAVNETISPEYFQR</sequence>
<feature type="chain" id="PRO_5028864360" description="Outer membrane lipoprotein-sorting protein" evidence="1">
    <location>
        <begin position="19"/>
        <end position="243"/>
    </location>
</feature>